<organism evidence="3 4">
    <name type="scientific">Bryocella elongata</name>
    <dbReference type="NCBI Taxonomy" id="863522"/>
    <lineage>
        <taxon>Bacteria</taxon>
        <taxon>Pseudomonadati</taxon>
        <taxon>Acidobacteriota</taxon>
        <taxon>Terriglobia</taxon>
        <taxon>Terriglobales</taxon>
        <taxon>Acidobacteriaceae</taxon>
        <taxon>Bryocella</taxon>
    </lineage>
</organism>
<dbReference type="InterPro" id="IPR013784">
    <property type="entry name" value="Carb-bd-like_fold"/>
</dbReference>
<keyword evidence="3" id="KW-0121">Carboxypeptidase</keyword>
<dbReference type="EMBL" id="FNVA01000001">
    <property type="protein sequence ID" value="SEF75252.1"/>
    <property type="molecule type" value="Genomic_DNA"/>
</dbReference>
<sequence length="573" mass="61204">MRRAVPGLVLLISLYGAAASRAASPDAAVSGVVRDSHGTPQMGALVVLMSATSSTIASAFTDDHGRYIMPSVLPGRYQVRATAAFFSPTTKPNVRLAAGAQAIVNLTMSTLFEVENWLPAQRRLPDEPADDWKWTLKSTASRPLLRLADSSDPDNGQSISSSGESAHKSIDQGRVMVLSGSGVFGEGGTHQVVVLNRTIENNDSAMFRADVGDPVSPYPSGGSVAVSAGYERRSVLGGSTRLVSIMQSHPELMDAGNAGFEVLELASTQQIELGDLIEIDAGTLMEAERLERTRVMTRPFLHATLHASDNVLLEYRYARSRELESSEDLDRLKPAVAVLSDAQGRPIDPDAGHNEIAVSRKLGDKRVVTFAAYADRFNAATLTGGGAIDRSAIESLPMIADPTTGTFRFAGPAYQAKGVSVTYMEPITHTLSAYFEYDLGTALVRQGGSAAGTPELASLPASLVTKTQPAVRASLRGNIAHTGTALKAEYRWQNLNNLTAVNAYNASPNEAYLTLFVRQRLWAGRFLPSGLDAVVEATNLLEQGYQPVLAPDGKTLFLAQVPRAIQAGLAFNF</sequence>
<evidence type="ECO:0000313" key="3">
    <source>
        <dbReference type="EMBL" id="SEF75252.1"/>
    </source>
</evidence>
<keyword evidence="3" id="KW-0378">Hydrolase</keyword>
<keyword evidence="2" id="KW-0732">Signal</keyword>
<gene>
    <name evidence="3" type="ORF">SAMN05421819_1058</name>
</gene>
<evidence type="ECO:0000256" key="1">
    <source>
        <dbReference type="SAM" id="MobiDB-lite"/>
    </source>
</evidence>
<feature type="chain" id="PRO_5009286248" evidence="2">
    <location>
        <begin position="23"/>
        <end position="573"/>
    </location>
</feature>
<feature type="signal peptide" evidence="2">
    <location>
        <begin position="1"/>
        <end position="22"/>
    </location>
</feature>
<keyword evidence="3" id="KW-0645">Protease</keyword>
<dbReference type="Pfam" id="PF13620">
    <property type="entry name" value="CarboxypepD_reg"/>
    <property type="match status" value="1"/>
</dbReference>
<dbReference type="RefSeq" id="WP_146072021.1">
    <property type="nucleotide sequence ID" value="NZ_FNVA01000001.1"/>
</dbReference>
<proteinExistence type="predicted"/>
<dbReference type="GO" id="GO:0004180">
    <property type="term" value="F:carboxypeptidase activity"/>
    <property type="evidence" value="ECO:0007669"/>
    <property type="project" value="UniProtKB-KW"/>
</dbReference>
<feature type="region of interest" description="Disordered" evidence="1">
    <location>
        <begin position="145"/>
        <end position="171"/>
    </location>
</feature>
<feature type="compositionally biased region" description="Polar residues" evidence="1">
    <location>
        <begin position="153"/>
        <end position="164"/>
    </location>
</feature>
<dbReference type="AlphaFoldDB" id="A0A1H5UJQ1"/>
<reference evidence="3 4" key="1">
    <citation type="submission" date="2016-10" db="EMBL/GenBank/DDBJ databases">
        <authorList>
            <person name="de Groot N.N."/>
        </authorList>
    </citation>
    <scope>NUCLEOTIDE SEQUENCE [LARGE SCALE GENOMIC DNA]</scope>
    <source>
        <strain evidence="3 4">DSM 22489</strain>
    </source>
</reference>
<dbReference type="Proteomes" id="UP000236728">
    <property type="component" value="Unassembled WGS sequence"/>
</dbReference>
<dbReference type="Gene3D" id="2.60.40.1120">
    <property type="entry name" value="Carboxypeptidase-like, regulatory domain"/>
    <property type="match status" value="1"/>
</dbReference>
<protein>
    <submittedName>
        <fullName evidence="3">Carboxypeptidase regulatory-like domain-containing protein</fullName>
    </submittedName>
</protein>
<accession>A0A1H5UJQ1</accession>
<keyword evidence="4" id="KW-1185">Reference proteome</keyword>
<dbReference type="GO" id="GO:0030246">
    <property type="term" value="F:carbohydrate binding"/>
    <property type="evidence" value="ECO:0007669"/>
    <property type="project" value="InterPro"/>
</dbReference>
<name>A0A1H5UJQ1_9BACT</name>
<evidence type="ECO:0000313" key="4">
    <source>
        <dbReference type="Proteomes" id="UP000236728"/>
    </source>
</evidence>
<evidence type="ECO:0000256" key="2">
    <source>
        <dbReference type="SAM" id="SignalP"/>
    </source>
</evidence>
<dbReference type="OrthoDB" id="102259at2"/>
<dbReference type="SUPFAM" id="SSF49452">
    <property type="entry name" value="Starch-binding domain-like"/>
    <property type="match status" value="1"/>
</dbReference>